<dbReference type="Proteomes" id="UP000242972">
    <property type="component" value="Unassembled WGS sequence"/>
</dbReference>
<reference evidence="2 3" key="1">
    <citation type="journal article" date="2014" name="BMC Genomics">
        <title>Comparison of environmental and isolate Sulfobacillus genomes reveals diverse carbon, sulfur, nitrogen, and hydrogen metabolisms.</title>
        <authorList>
            <person name="Justice N.B."/>
            <person name="Norman A."/>
            <person name="Brown C.T."/>
            <person name="Singh A."/>
            <person name="Thomas B.C."/>
            <person name="Banfield J.F."/>
        </authorList>
    </citation>
    <scope>NUCLEOTIDE SEQUENCE [LARGE SCALE GENOMIC DNA]</scope>
    <source>
        <strain evidence="2">AMDSBA4</strain>
    </source>
</reference>
<dbReference type="AlphaFoldDB" id="A0A2T2XA47"/>
<feature type="transmembrane region" description="Helical" evidence="1">
    <location>
        <begin position="61"/>
        <end position="81"/>
    </location>
</feature>
<evidence type="ECO:0000313" key="3">
    <source>
        <dbReference type="Proteomes" id="UP000242972"/>
    </source>
</evidence>
<protein>
    <submittedName>
        <fullName evidence="2">Uncharacterized protein</fullName>
    </submittedName>
</protein>
<proteinExistence type="predicted"/>
<sequence>MQETTITNQGGLLMSEQRTAGQNGWRTRMIQRITLWRIQLLMVVMRGLARVQEDAGQEAWVSQVMILGIILLIAAAVFAFWKAGGMTWVNSQLSSITTY</sequence>
<evidence type="ECO:0000256" key="1">
    <source>
        <dbReference type="SAM" id="Phobius"/>
    </source>
</evidence>
<accession>A0A2T2XA47</accession>
<feature type="transmembrane region" description="Helical" evidence="1">
    <location>
        <begin position="33"/>
        <end position="49"/>
    </location>
</feature>
<gene>
    <name evidence="2" type="ORF">C7B46_16945</name>
</gene>
<comment type="caution">
    <text evidence="2">The sequence shown here is derived from an EMBL/GenBank/DDBJ whole genome shotgun (WGS) entry which is preliminary data.</text>
</comment>
<keyword evidence="1" id="KW-0812">Transmembrane</keyword>
<keyword evidence="1" id="KW-1133">Transmembrane helix</keyword>
<keyword evidence="1" id="KW-0472">Membrane</keyword>
<organism evidence="2 3">
    <name type="scientific">Sulfobacillus benefaciens</name>
    <dbReference type="NCBI Taxonomy" id="453960"/>
    <lineage>
        <taxon>Bacteria</taxon>
        <taxon>Bacillati</taxon>
        <taxon>Bacillota</taxon>
        <taxon>Clostridia</taxon>
        <taxon>Eubacteriales</taxon>
        <taxon>Clostridiales Family XVII. Incertae Sedis</taxon>
        <taxon>Sulfobacillus</taxon>
    </lineage>
</organism>
<name>A0A2T2XA47_9FIRM</name>
<dbReference type="EMBL" id="PXYW01000065">
    <property type="protein sequence ID" value="PSR31362.1"/>
    <property type="molecule type" value="Genomic_DNA"/>
</dbReference>
<evidence type="ECO:0000313" key="2">
    <source>
        <dbReference type="EMBL" id="PSR31362.1"/>
    </source>
</evidence>